<keyword evidence="1" id="KW-1133">Transmembrane helix</keyword>
<dbReference type="NCBIfam" id="TIGR02532">
    <property type="entry name" value="IV_pilin_GFxxxE"/>
    <property type="match status" value="1"/>
</dbReference>
<keyword evidence="1" id="KW-0812">Transmembrane</keyword>
<name>A0A831U2P8_GEOME</name>
<proteinExistence type="predicted"/>
<dbReference type="InterPro" id="IPR012902">
    <property type="entry name" value="N_methyl_site"/>
</dbReference>
<feature type="transmembrane region" description="Helical" evidence="1">
    <location>
        <begin position="12"/>
        <end position="35"/>
    </location>
</feature>
<gene>
    <name evidence="2" type="ORF">ENQ87_02570</name>
</gene>
<keyword evidence="1" id="KW-0472">Membrane</keyword>
<dbReference type="EMBL" id="DSOV01000008">
    <property type="protein sequence ID" value="HEN41253.1"/>
    <property type="molecule type" value="Genomic_DNA"/>
</dbReference>
<comment type="caution">
    <text evidence="2">The sequence shown here is derived from an EMBL/GenBank/DDBJ whole genome shotgun (WGS) entry which is preliminary data.</text>
</comment>
<reference evidence="2" key="1">
    <citation type="journal article" date="2020" name="mSystems">
        <title>Genome- and Community-Level Interaction Insights into Carbon Utilization and Element Cycling Functions of Hydrothermarchaeota in Hydrothermal Sediment.</title>
        <authorList>
            <person name="Zhou Z."/>
            <person name="Liu Y."/>
            <person name="Xu W."/>
            <person name="Pan J."/>
            <person name="Luo Z.H."/>
            <person name="Li M."/>
        </authorList>
    </citation>
    <scope>NUCLEOTIDE SEQUENCE [LARGE SCALE GENOMIC DNA]</scope>
    <source>
        <strain evidence="2">SpSt-349</strain>
    </source>
</reference>
<evidence type="ECO:0000256" key="1">
    <source>
        <dbReference type="SAM" id="Phobius"/>
    </source>
</evidence>
<organism evidence="2">
    <name type="scientific">Geobacter metallireducens</name>
    <dbReference type="NCBI Taxonomy" id="28232"/>
    <lineage>
        <taxon>Bacteria</taxon>
        <taxon>Pseudomonadati</taxon>
        <taxon>Thermodesulfobacteriota</taxon>
        <taxon>Desulfuromonadia</taxon>
        <taxon>Geobacterales</taxon>
        <taxon>Geobacteraceae</taxon>
        <taxon>Geobacter</taxon>
    </lineage>
</organism>
<accession>A0A831U2P8</accession>
<dbReference type="Pfam" id="PF07963">
    <property type="entry name" value="N_methyl"/>
    <property type="match status" value="1"/>
</dbReference>
<dbReference type="AlphaFoldDB" id="A0A831U2P8"/>
<sequence length="132" mass="14958">MTFRTCRNGYTLIEMLIAMFLLAVGFMSVFLVLWASATSGRFSRDMTTAANLGQDMLERINTMKYDDLPETNGFQSYPEPFGDRSPAAAAFEARQWRISSAGGMKVVTARVSWLQDGSRKTRDFTVIRRSEY</sequence>
<protein>
    <submittedName>
        <fullName evidence="2">Prepilin-type N-terminal cleavage/methylation domain-containing protein</fullName>
    </submittedName>
</protein>
<evidence type="ECO:0000313" key="2">
    <source>
        <dbReference type="EMBL" id="HEN41253.1"/>
    </source>
</evidence>